<evidence type="ECO:0000256" key="4">
    <source>
        <dbReference type="ARBA" id="ARBA00022777"/>
    </source>
</evidence>
<dbReference type="PRINTS" id="PR00094">
    <property type="entry name" value="ADENYLTKNASE"/>
</dbReference>
<dbReference type="GO" id="GO:0005737">
    <property type="term" value="C:cytoplasm"/>
    <property type="evidence" value="ECO:0007669"/>
    <property type="project" value="UniProtKB-SubCell"/>
</dbReference>
<evidence type="ECO:0000256" key="7">
    <source>
        <dbReference type="ARBA" id="ARBA00023242"/>
    </source>
</evidence>
<dbReference type="PROSITE" id="PS00113">
    <property type="entry name" value="ADENYLATE_KINASE"/>
    <property type="match status" value="1"/>
</dbReference>
<comment type="catalytic activity">
    <reaction evidence="9">
        <text>CMP + ATP = CDP + ADP</text>
        <dbReference type="Rhea" id="RHEA:11600"/>
        <dbReference type="ChEBI" id="CHEBI:30616"/>
        <dbReference type="ChEBI" id="CHEBI:58069"/>
        <dbReference type="ChEBI" id="CHEBI:60377"/>
        <dbReference type="ChEBI" id="CHEBI:456216"/>
        <dbReference type="EC" id="2.7.4.14"/>
    </reaction>
</comment>
<keyword evidence="6 9" id="KW-0665">Pyrimidine biosynthesis</keyword>
<comment type="caution">
    <text evidence="9">Lacks conserved residue(s) required for the propagation of feature annotation.</text>
</comment>
<dbReference type="FunFam" id="3.40.50.300:FF:000315">
    <property type="entry name" value="Adenylate kinase 1"/>
    <property type="match status" value="1"/>
</dbReference>
<keyword evidence="7 9" id="KW-0539">Nucleus</keyword>
<evidence type="ECO:0000256" key="6">
    <source>
        <dbReference type="ARBA" id="ARBA00022975"/>
    </source>
</evidence>
<dbReference type="Gene3D" id="3.40.50.300">
    <property type="entry name" value="P-loop containing nucleotide triphosphate hydrolases"/>
    <property type="match status" value="1"/>
</dbReference>
<evidence type="ECO:0000256" key="2">
    <source>
        <dbReference type="ARBA" id="ARBA00022679"/>
    </source>
</evidence>
<dbReference type="EMBL" id="VIBQ01000009">
    <property type="protein sequence ID" value="KAB8337043.1"/>
    <property type="molecule type" value="Genomic_DNA"/>
</dbReference>
<keyword evidence="2 9" id="KW-0808">Transferase</keyword>
<feature type="binding site" evidence="9">
    <location>
        <position position="372"/>
    </location>
    <ligand>
        <name>ATP</name>
        <dbReference type="ChEBI" id="CHEBI:30616"/>
    </ligand>
</feature>
<feature type="binding site" evidence="9">
    <location>
        <begin position="255"/>
        <end position="260"/>
    </location>
    <ligand>
        <name>ATP</name>
        <dbReference type="ChEBI" id="CHEBI:30616"/>
    </ligand>
</feature>
<dbReference type="CDD" id="cd01428">
    <property type="entry name" value="ADK"/>
    <property type="match status" value="1"/>
</dbReference>
<dbReference type="NCBIfam" id="TIGR01359">
    <property type="entry name" value="UMP_CMP_kin_fam"/>
    <property type="match status" value="1"/>
</dbReference>
<evidence type="ECO:0000256" key="10">
    <source>
        <dbReference type="SAM" id="MobiDB-lite"/>
    </source>
</evidence>
<comment type="catalytic activity">
    <reaction evidence="8 9">
        <text>UMP + ATP = UDP + ADP</text>
        <dbReference type="Rhea" id="RHEA:24400"/>
        <dbReference type="ChEBI" id="CHEBI:30616"/>
        <dbReference type="ChEBI" id="CHEBI:57865"/>
        <dbReference type="ChEBI" id="CHEBI:58223"/>
        <dbReference type="ChEBI" id="CHEBI:456216"/>
        <dbReference type="EC" id="2.7.4.14"/>
    </reaction>
</comment>
<organism evidence="11 12">
    <name type="scientific">Carpinus fangiana</name>
    <dbReference type="NCBI Taxonomy" id="176857"/>
    <lineage>
        <taxon>Eukaryota</taxon>
        <taxon>Viridiplantae</taxon>
        <taxon>Streptophyta</taxon>
        <taxon>Embryophyta</taxon>
        <taxon>Tracheophyta</taxon>
        <taxon>Spermatophyta</taxon>
        <taxon>Magnoliopsida</taxon>
        <taxon>eudicotyledons</taxon>
        <taxon>Gunneridae</taxon>
        <taxon>Pentapetalae</taxon>
        <taxon>rosids</taxon>
        <taxon>fabids</taxon>
        <taxon>Fagales</taxon>
        <taxon>Betulaceae</taxon>
        <taxon>Carpinus</taxon>
    </lineage>
</organism>
<keyword evidence="12" id="KW-1185">Reference proteome</keyword>
<keyword evidence="4 9" id="KW-0418">Kinase</keyword>
<reference evidence="11 12" key="1">
    <citation type="submission" date="2019-06" db="EMBL/GenBank/DDBJ databases">
        <title>A chromosomal-level reference genome of Carpinus fangiana (Coryloideae, Betulaceae).</title>
        <authorList>
            <person name="Yang X."/>
            <person name="Wang Z."/>
            <person name="Zhang L."/>
            <person name="Hao G."/>
            <person name="Liu J."/>
            <person name="Yang Y."/>
        </authorList>
    </citation>
    <scope>NUCLEOTIDE SEQUENCE [LARGE SCALE GENOMIC DNA]</scope>
    <source>
        <strain evidence="11">Cfa_2016G</strain>
        <tissue evidence="11">Leaf</tissue>
    </source>
</reference>
<dbReference type="InterPro" id="IPR000850">
    <property type="entry name" value="Adenylat/UMP-CMP_kin"/>
</dbReference>
<comment type="caution">
    <text evidence="11">The sequence shown here is derived from an EMBL/GenBank/DDBJ whole genome shotgun (WGS) entry which is preliminary data.</text>
</comment>
<dbReference type="HAMAP" id="MF_00235">
    <property type="entry name" value="Adenylate_kinase_Adk"/>
    <property type="match status" value="1"/>
</dbReference>
<feature type="binding site" evidence="9">
    <location>
        <begin position="334"/>
        <end position="337"/>
    </location>
    <ligand>
        <name>a ribonucleoside 5'-phosphate</name>
        <dbReference type="ChEBI" id="CHEBI:58043"/>
    </ligand>
</feature>
<dbReference type="GO" id="GO:0036431">
    <property type="term" value="F:dCMP kinase activity"/>
    <property type="evidence" value="ECO:0007669"/>
    <property type="project" value="RHEA"/>
</dbReference>
<feature type="binding site" evidence="9">
    <location>
        <position position="378"/>
    </location>
    <ligand>
        <name>a ribonucleoside 5'-phosphate</name>
        <dbReference type="ChEBI" id="CHEBI:58043"/>
    </ligand>
</feature>
<feature type="binding site" evidence="9">
    <location>
        <position position="417"/>
    </location>
    <ligand>
        <name>ATP</name>
        <dbReference type="ChEBI" id="CHEBI:30616"/>
    </ligand>
</feature>
<feature type="region of interest" description="LID" evidence="9">
    <location>
        <begin position="371"/>
        <end position="381"/>
    </location>
</feature>
<feature type="binding site" evidence="9">
    <location>
        <position position="281"/>
    </location>
    <ligand>
        <name>a ribonucleoside 5'-phosphate</name>
        <dbReference type="ChEBI" id="CHEBI:58043"/>
    </ligand>
</feature>
<evidence type="ECO:0000256" key="9">
    <source>
        <dbReference type="HAMAP-Rule" id="MF_03172"/>
    </source>
</evidence>
<dbReference type="InterPro" id="IPR027417">
    <property type="entry name" value="P-loop_NTPase"/>
</dbReference>
<name>A0A5N6KPG2_9ROSI</name>
<evidence type="ECO:0000256" key="5">
    <source>
        <dbReference type="ARBA" id="ARBA00022840"/>
    </source>
</evidence>
<evidence type="ECO:0000313" key="11">
    <source>
        <dbReference type="EMBL" id="KAB8337043.1"/>
    </source>
</evidence>
<dbReference type="SUPFAM" id="SSF52540">
    <property type="entry name" value="P-loop containing nucleoside triphosphate hydrolases"/>
    <property type="match status" value="1"/>
</dbReference>
<dbReference type="EC" id="2.7.4.14" evidence="9"/>
<dbReference type="GO" id="GO:0006207">
    <property type="term" value="P:'de novo' pyrimidine nucleobase biosynthetic process"/>
    <property type="evidence" value="ECO:0007669"/>
    <property type="project" value="InterPro"/>
</dbReference>
<dbReference type="HAMAP" id="MF_03172">
    <property type="entry name" value="Adenylate_kinase_UMP_CMP_kin"/>
    <property type="match status" value="1"/>
</dbReference>
<dbReference type="OrthoDB" id="442176at2759"/>
<accession>A0A5N6KPG2</accession>
<dbReference type="AlphaFoldDB" id="A0A5N6KPG2"/>
<feature type="binding site" evidence="9">
    <location>
        <begin position="303"/>
        <end position="305"/>
    </location>
    <ligand>
        <name>a ribonucleoside 5'-phosphate</name>
        <dbReference type="ChEBI" id="CHEBI:58043"/>
    </ligand>
</feature>
<dbReference type="GO" id="GO:0033862">
    <property type="term" value="F:UMP kinase activity"/>
    <property type="evidence" value="ECO:0007669"/>
    <property type="project" value="RHEA"/>
</dbReference>
<keyword evidence="3 9" id="KW-0547">Nucleotide-binding</keyword>
<dbReference type="GO" id="GO:0005634">
    <property type="term" value="C:nucleus"/>
    <property type="evidence" value="ECO:0007669"/>
    <property type="project" value="UniProtKB-SubCell"/>
</dbReference>
<comment type="subunit">
    <text evidence="9">Monomer.</text>
</comment>
<dbReference type="InterPro" id="IPR006266">
    <property type="entry name" value="UMP_CMP_kinase"/>
</dbReference>
<dbReference type="PANTHER" id="PTHR23359">
    <property type="entry name" value="NUCLEOTIDE KINASE"/>
    <property type="match status" value="1"/>
</dbReference>
<dbReference type="Proteomes" id="UP000327013">
    <property type="component" value="Unassembled WGS sequence"/>
</dbReference>
<dbReference type="GO" id="GO:0006221">
    <property type="term" value="P:pyrimidine nucleotide biosynthetic process"/>
    <property type="evidence" value="ECO:0007669"/>
    <property type="project" value="UniProtKB-UniRule"/>
</dbReference>
<evidence type="ECO:0000256" key="3">
    <source>
        <dbReference type="ARBA" id="ARBA00022741"/>
    </source>
</evidence>
<proteinExistence type="inferred from homology"/>
<dbReference type="InterPro" id="IPR033690">
    <property type="entry name" value="Adenylat_kinase_CS"/>
</dbReference>
<evidence type="ECO:0000313" key="12">
    <source>
        <dbReference type="Proteomes" id="UP000327013"/>
    </source>
</evidence>
<keyword evidence="5 9" id="KW-0067">ATP-binding</keyword>
<comment type="function">
    <text evidence="9">Catalyzes the phosphorylation of pyrimidine nucleoside monophosphates at the expense of ATP. Plays an important role in de novo pyrimidine nucleotide biosynthesis. Has preference for UMP and CMP as phosphate acceptors.</text>
</comment>
<dbReference type="Pfam" id="PF00406">
    <property type="entry name" value="ADK"/>
    <property type="match status" value="1"/>
</dbReference>
<comment type="domain">
    <text evidence="9">Consists of three domains, a large central CORE domain and two small peripheral domains, NMPbind and LID, which undergo movements during catalysis. The LID domain closes over the site of phosphoryl transfer upon ATP binding. Assembling and dissambling the active center during each catalytic cycle provides an effective means to prevent ATP hydrolysis.</text>
</comment>
<protein>
    <recommendedName>
        <fullName evidence="9">UMP-CMP kinase</fullName>
        <ecNumber evidence="9">2.7.4.14</ecNumber>
    </recommendedName>
    <alternativeName>
        <fullName evidence="9">Deoxycytidylate kinase</fullName>
        <shortName evidence="9">CK</shortName>
        <shortName evidence="9">dCMP kinase</shortName>
    </alternativeName>
    <alternativeName>
        <fullName evidence="9">Uridine monophosphate/cytidine monophosphate kinase</fullName>
        <shortName evidence="9">UMP/CMP kinase</shortName>
        <shortName evidence="9">UMP/CMPK</shortName>
    </alternativeName>
</protein>
<evidence type="ECO:0000256" key="8">
    <source>
        <dbReference type="ARBA" id="ARBA00048116"/>
    </source>
</evidence>
<feature type="binding site" evidence="9">
    <location>
        <position position="389"/>
    </location>
    <ligand>
        <name>a ribonucleoside 5'-phosphate</name>
        <dbReference type="ChEBI" id="CHEBI:58043"/>
    </ligand>
</feature>
<sequence>MRQEDQAAEWAAGSRHSSRLDGHGSIARPEPPRPGPALTGRIALLPEAIGPSLASGDIIARGDSSPCAALEEVQLWSQTCGPRSSVMWSNPMLEFDIHECFPTVCVTLGNVKPSVRNLIRRCGAAWPVLCLMQPVPPTWNQYMKSSAMRYCAKAATLSPGGSCANITVRHRRQRKRRHAKPRVARNHRLSRPNLSILKNTLVSRIDNQGGSSTHKYSMPVILNEEQAAQLPAPQRTRPLYSPEEAGVIFVLGGPGAGKGTQCANMVRDYGFKHLSAGDLLREEQERKGSEFGDMIKEYIREGKIVPMEVTIQLLENAIVAAKKVEGKRQFLIDGFPRKQDQAVKFEEVVVPSRFTLFFDCPEEELERRLLDRGKSSGRADDNIESIKKRFKTFVETSMPVVDAFEEQGKVEKIKAIAAPEVVYKEVKARLDKRGIKPE</sequence>
<comment type="subcellular location">
    <subcellularLocation>
        <location evidence="9">Cytoplasm</location>
    </subcellularLocation>
    <subcellularLocation>
        <location evidence="9">Nucleus</location>
    </subcellularLocation>
</comment>
<feature type="region of interest" description="Disordered" evidence="10">
    <location>
        <begin position="1"/>
        <end position="39"/>
    </location>
</feature>
<comment type="catalytic activity">
    <reaction evidence="9">
        <text>dCMP + ATP = dCDP + ADP</text>
        <dbReference type="Rhea" id="RHEA:25094"/>
        <dbReference type="ChEBI" id="CHEBI:30616"/>
        <dbReference type="ChEBI" id="CHEBI:57566"/>
        <dbReference type="ChEBI" id="CHEBI:58593"/>
        <dbReference type="ChEBI" id="CHEBI:456216"/>
        <dbReference type="EC" id="2.7.4.14"/>
    </reaction>
</comment>
<gene>
    <name evidence="11" type="ORF">FH972_021347</name>
</gene>
<evidence type="ECO:0000256" key="1">
    <source>
        <dbReference type="ARBA" id="ARBA00022490"/>
    </source>
</evidence>
<keyword evidence="1 9" id="KW-0963">Cytoplasm</keyword>
<dbReference type="GO" id="GO:0036430">
    <property type="term" value="F:CMP kinase activity"/>
    <property type="evidence" value="ECO:0007669"/>
    <property type="project" value="RHEA"/>
</dbReference>
<dbReference type="GO" id="GO:0005524">
    <property type="term" value="F:ATP binding"/>
    <property type="evidence" value="ECO:0007669"/>
    <property type="project" value="UniProtKB-KW"/>
</dbReference>
<comment type="similarity">
    <text evidence="9">Belongs to the adenylate kinase family. UMP-CMP kinase subfamily.</text>
</comment>
<comment type="cofactor">
    <cofactor evidence="9">
        <name>Mg(2+)</name>
        <dbReference type="ChEBI" id="CHEBI:18420"/>
    </cofactor>
    <text evidence="9">Binds 1 Mg(2+) ion per monomer.</text>
</comment>
<feature type="region of interest" description="NMPbind" evidence="9">
    <location>
        <begin position="275"/>
        <end position="305"/>
    </location>
</feature>